<organism evidence="3 4">
    <name type="scientific">Roseomonas populi</name>
    <dbReference type="NCBI Taxonomy" id="3121582"/>
    <lineage>
        <taxon>Bacteria</taxon>
        <taxon>Pseudomonadati</taxon>
        <taxon>Pseudomonadota</taxon>
        <taxon>Alphaproteobacteria</taxon>
        <taxon>Acetobacterales</taxon>
        <taxon>Roseomonadaceae</taxon>
        <taxon>Roseomonas</taxon>
    </lineage>
</organism>
<proteinExistence type="predicted"/>
<comment type="caution">
    <text evidence="3">The sequence shown here is derived from an EMBL/GenBank/DDBJ whole genome shotgun (WGS) entry which is preliminary data.</text>
</comment>
<dbReference type="RefSeq" id="WP_257715197.1">
    <property type="nucleotide sequence ID" value="NZ_JANJOU010000003.1"/>
</dbReference>
<evidence type="ECO:0000256" key="1">
    <source>
        <dbReference type="SAM" id="MobiDB-lite"/>
    </source>
</evidence>
<feature type="transmembrane region" description="Helical" evidence="2">
    <location>
        <begin position="6"/>
        <end position="28"/>
    </location>
</feature>
<keyword evidence="4" id="KW-1185">Reference proteome</keyword>
<evidence type="ECO:0000256" key="2">
    <source>
        <dbReference type="SAM" id="Phobius"/>
    </source>
</evidence>
<evidence type="ECO:0000313" key="3">
    <source>
        <dbReference type="EMBL" id="MCR0981523.1"/>
    </source>
</evidence>
<accession>A0ABT1X0A0</accession>
<name>A0ABT1X0A0_9PROT</name>
<protein>
    <submittedName>
        <fullName evidence="3">Uncharacterized protein</fullName>
    </submittedName>
</protein>
<feature type="compositionally biased region" description="Basic and acidic residues" evidence="1">
    <location>
        <begin position="293"/>
        <end position="314"/>
    </location>
</feature>
<dbReference type="Proteomes" id="UP001524642">
    <property type="component" value="Unassembled WGS sequence"/>
</dbReference>
<keyword evidence="2" id="KW-1133">Transmembrane helix</keyword>
<evidence type="ECO:0000313" key="4">
    <source>
        <dbReference type="Proteomes" id="UP001524642"/>
    </source>
</evidence>
<dbReference type="EMBL" id="JANJOU010000003">
    <property type="protein sequence ID" value="MCR0981523.1"/>
    <property type="molecule type" value="Genomic_DNA"/>
</dbReference>
<feature type="transmembrane region" description="Helical" evidence="2">
    <location>
        <begin position="253"/>
        <end position="279"/>
    </location>
</feature>
<feature type="region of interest" description="Disordered" evidence="1">
    <location>
        <begin position="293"/>
        <end position="344"/>
    </location>
</feature>
<feature type="transmembrane region" description="Helical" evidence="2">
    <location>
        <begin position="165"/>
        <end position="184"/>
    </location>
</feature>
<sequence length="344" mass="36940">MLGSEALEIAVGLVLVFLLISLLLTALTEIIEAVLKTRAADLERAIGLMLQDPVGGGDKAVARFYEHPLVFALFNGRYEASRSSWFFTRETGGSLPSYIPRDIFSAVVLDLESAGTAGNGLSGVVESYRRIYGGDIATLKANLESWYDGVMDRAAGWYKRRTQKLLFWLGLTLAVALNINPVIIGQHLSAMPEARAEMVRLAQGALDEGPPAAGDEERLRRLDTAVRQVGLPIGWNEFAISRSFPPGNGPGGWALAILLALLGWLATAVATTLGAPFWFDVLNKLMVIRATVKPKEKSRDEASEDRSRTDRRIEAAVVLPGRPAAGAAGDSMPGASADPAAPRT</sequence>
<keyword evidence="2" id="KW-0472">Membrane</keyword>
<reference evidence="3 4" key="1">
    <citation type="submission" date="2022-06" db="EMBL/GenBank/DDBJ databases">
        <title>Roseomonas CN29.</title>
        <authorList>
            <person name="Cheng Y."/>
            <person name="He X."/>
        </authorList>
    </citation>
    <scope>NUCLEOTIDE SEQUENCE [LARGE SCALE GENOMIC DNA]</scope>
    <source>
        <strain evidence="3 4">CN29</strain>
    </source>
</reference>
<gene>
    <name evidence="3" type="ORF">NRP21_05630</name>
</gene>
<keyword evidence="2" id="KW-0812">Transmembrane</keyword>